<organism evidence="1 2">
    <name type="scientific">Leucothrix pacifica</name>
    <dbReference type="NCBI Taxonomy" id="1247513"/>
    <lineage>
        <taxon>Bacteria</taxon>
        <taxon>Pseudomonadati</taxon>
        <taxon>Pseudomonadota</taxon>
        <taxon>Gammaproteobacteria</taxon>
        <taxon>Thiotrichales</taxon>
        <taxon>Thiotrichaceae</taxon>
        <taxon>Leucothrix</taxon>
    </lineage>
</organism>
<keyword evidence="2" id="KW-1185">Reference proteome</keyword>
<dbReference type="RefSeq" id="WP_109840036.1">
    <property type="nucleotide sequence ID" value="NZ_QGKM01000136.1"/>
</dbReference>
<comment type="caution">
    <text evidence="1">The sequence shown here is derived from an EMBL/GenBank/DDBJ whole genome shotgun (WGS) entry which is preliminary data.</text>
</comment>
<dbReference type="AlphaFoldDB" id="A0A317C0E8"/>
<name>A0A317C0E8_9GAMM</name>
<evidence type="ECO:0000313" key="1">
    <source>
        <dbReference type="EMBL" id="PWQ92028.1"/>
    </source>
</evidence>
<proteinExistence type="predicted"/>
<accession>A0A317C0E8</accession>
<dbReference type="EMBL" id="QGKM01000136">
    <property type="protein sequence ID" value="PWQ92028.1"/>
    <property type="molecule type" value="Genomic_DNA"/>
</dbReference>
<evidence type="ECO:0000313" key="2">
    <source>
        <dbReference type="Proteomes" id="UP000245539"/>
    </source>
</evidence>
<sequence>MKGIILFFMLIFTLVGAGVFFYETQVAAPRAGAILKKQLANPKNNTETPKVVKTNPQPKATQSEILTALNDQATDFRVNTTRIIDLNSPYESEGVDLKEQETLIKDLDESVKQTIQRSIRLDIQKAVASEISRQR</sequence>
<protein>
    <submittedName>
        <fullName evidence="1">Uncharacterized protein</fullName>
    </submittedName>
</protein>
<gene>
    <name evidence="1" type="ORF">DKW60_23305</name>
</gene>
<reference evidence="1 2" key="1">
    <citation type="submission" date="2018-05" db="EMBL/GenBank/DDBJ databases">
        <title>Leucothrix arctica sp. nov., isolated from Arctic seawater.</title>
        <authorList>
            <person name="Choi A."/>
            <person name="Baek K."/>
        </authorList>
    </citation>
    <scope>NUCLEOTIDE SEQUENCE [LARGE SCALE GENOMIC DNA]</scope>
    <source>
        <strain evidence="1 2">JCM 18388</strain>
    </source>
</reference>
<dbReference type="Proteomes" id="UP000245539">
    <property type="component" value="Unassembled WGS sequence"/>
</dbReference>